<organism evidence="1 2">
    <name type="scientific">Pseudomonas shirazensis</name>
    <dbReference type="NCBI Taxonomy" id="2745494"/>
    <lineage>
        <taxon>Bacteria</taxon>
        <taxon>Pseudomonadati</taxon>
        <taxon>Pseudomonadota</taxon>
        <taxon>Gammaproteobacteria</taxon>
        <taxon>Pseudomonadales</taxon>
        <taxon>Pseudomonadaceae</taxon>
        <taxon>Pseudomonas</taxon>
    </lineage>
</organism>
<name>A0ABU9A4G6_9PSED</name>
<comment type="caution">
    <text evidence="1">The sequence shown here is derived from an EMBL/GenBank/DDBJ whole genome shotgun (WGS) entry which is preliminary data.</text>
</comment>
<gene>
    <name evidence="1" type="ORF">WLF18_20275</name>
</gene>
<dbReference type="RefSeq" id="WP_340612955.1">
    <property type="nucleotide sequence ID" value="NZ_JBBNAW010000024.1"/>
</dbReference>
<dbReference type="EMBL" id="JBBNAW010000024">
    <property type="protein sequence ID" value="MEK2611444.1"/>
    <property type="molecule type" value="Genomic_DNA"/>
</dbReference>
<keyword evidence="2" id="KW-1185">Reference proteome</keyword>
<protein>
    <submittedName>
        <fullName evidence="1">Uncharacterized protein</fullName>
    </submittedName>
</protein>
<evidence type="ECO:0000313" key="1">
    <source>
        <dbReference type="EMBL" id="MEK2611444.1"/>
    </source>
</evidence>
<proteinExistence type="predicted"/>
<sequence length="147" mass="16901">MVRFKDEGMCPFCKEKMTPDITQENNLRRDKCKYTKCEQNIYICRSPGCKDYSRGGDIYDDEFCMACSDKLAEFGKDATHKIGTATVLAGTALVTKRLADLSKKNKDHVILSSTYITLILLRGPRQTVFWHHNTVNSWEYKDPARSY</sequence>
<dbReference type="Proteomes" id="UP001386972">
    <property type="component" value="Unassembled WGS sequence"/>
</dbReference>
<accession>A0ABU9A4G6</accession>
<reference evidence="1 2" key="1">
    <citation type="submission" date="2024-03" db="EMBL/GenBank/DDBJ databases">
        <title>Screening, Identification and Application of a Plant Lactobacillus Strain.</title>
        <authorList>
            <person name="Li Y.L."/>
        </authorList>
    </citation>
    <scope>NUCLEOTIDE SEQUENCE [LARGE SCALE GENOMIC DNA]</scope>
    <source>
        <strain evidence="1 2">JDB</strain>
    </source>
</reference>
<evidence type="ECO:0000313" key="2">
    <source>
        <dbReference type="Proteomes" id="UP001386972"/>
    </source>
</evidence>